<name>A0A1V3INC8_9PAST</name>
<dbReference type="GO" id="GO:0008235">
    <property type="term" value="F:metalloexopeptidase activity"/>
    <property type="evidence" value="ECO:0007669"/>
    <property type="project" value="TreeGrafter"/>
</dbReference>
<proteinExistence type="inferred from homology"/>
<keyword evidence="3" id="KW-0479">Metal-binding</keyword>
<dbReference type="PANTHER" id="PTHR34858">
    <property type="entry name" value="CYSO-CYSTEINE PEPTIDASE"/>
    <property type="match status" value="1"/>
</dbReference>
<organism evidence="10 11">
    <name type="scientific">Rodentibacter rarus</name>
    <dbReference type="NCBI Taxonomy" id="1908260"/>
    <lineage>
        <taxon>Bacteria</taxon>
        <taxon>Pseudomonadati</taxon>
        <taxon>Pseudomonadota</taxon>
        <taxon>Gammaproteobacteria</taxon>
        <taxon>Pasteurellales</taxon>
        <taxon>Pasteurellaceae</taxon>
        <taxon>Rodentibacter</taxon>
    </lineage>
</organism>
<dbReference type="SUPFAM" id="SSF54001">
    <property type="entry name" value="Cysteine proteinases"/>
    <property type="match status" value="1"/>
</dbReference>
<dbReference type="InterPro" id="IPR000064">
    <property type="entry name" value="NLP_P60_dom"/>
</dbReference>
<keyword evidence="5" id="KW-0788">Thiol protease</keyword>
<dbReference type="PROSITE" id="PS51935">
    <property type="entry name" value="NLPC_P60"/>
    <property type="match status" value="1"/>
</dbReference>
<keyword evidence="11" id="KW-1185">Reference proteome</keyword>
<dbReference type="PROSITE" id="PS50249">
    <property type="entry name" value="MPN"/>
    <property type="match status" value="1"/>
</dbReference>
<dbReference type="InterPro" id="IPR051929">
    <property type="entry name" value="VirAsm_ModProt"/>
</dbReference>
<gene>
    <name evidence="10" type="ORF">BKK50_04155</name>
</gene>
<comment type="caution">
    <text evidence="10">The sequence shown here is derived from an EMBL/GenBank/DDBJ whole genome shotgun (WGS) entry which is preliminary data.</text>
</comment>
<dbReference type="Pfam" id="PF00877">
    <property type="entry name" value="NLPC_P60"/>
    <property type="match status" value="1"/>
</dbReference>
<dbReference type="OrthoDB" id="1494599at2"/>
<dbReference type="InterPro" id="IPR028090">
    <property type="entry name" value="JAB_dom_prok"/>
</dbReference>
<dbReference type="GO" id="GO:0008270">
    <property type="term" value="F:zinc ion binding"/>
    <property type="evidence" value="ECO:0007669"/>
    <property type="project" value="TreeGrafter"/>
</dbReference>
<dbReference type="Gene3D" id="3.40.140.10">
    <property type="entry name" value="Cytidine Deaminase, domain 2"/>
    <property type="match status" value="1"/>
</dbReference>
<dbReference type="SUPFAM" id="SSF102712">
    <property type="entry name" value="JAB1/MPN domain"/>
    <property type="match status" value="1"/>
</dbReference>
<dbReference type="EMBL" id="MLHJ01000032">
    <property type="protein sequence ID" value="OOF43772.1"/>
    <property type="molecule type" value="Genomic_DNA"/>
</dbReference>
<evidence type="ECO:0000256" key="3">
    <source>
        <dbReference type="ARBA" id="ARBA00022723"/>
    </source>
</evidence>
<evidence type="ECO:0000256" key="4">
    <source>
        <dbReference type="ARBA" id="ARBA00022801"/>
    </source>
</evidence>
<evidence type="ECO:0000313" key="10">
    <source>
        <dbReference type="EMBL" id="OOF43772.1"/>
    </source>
</evidence>
<dbReference type="GO" id="GO:0008234">
    <property type="term" value="F:cysteine-type peptidase activity"/>
    <property type="evidence" value="ECO:0007669"/>
    <property type="project" value="UniProtKB-KW"/>
</dbReference>
<comment type="similarity">
    <text evidence="1">Belongs to the peptidase C40 family.</text>
</comment>
<dbReference type="STRING" id="1908260.BKK50_04155"/>
<dbReference type="GO" id="GO:0006508">
    <property type="term" value="P:proteolysis"/>
    <property type="evidence" value="ECO:0007669"/>
    <property type="project" value="UniProtKB-KW"/>
</dbReference>
<feature type="domain" description="NlpC/P60" evidence="9">
    <location>
        <begin position="92"/>
        <end position="231"/>
    </location>
</feature>
<evidence type="ECO:0000256" key="1">
    <source>
        <dbReference type="ARBA" id="ARBA00007074"/>
    </source>
</evidence>
<keyword evidence="2" id="KW-0645">Protease</keyword>
<keyword evidence="4" id="KW-0378">Hydrolase</keyword>
<evidence type="ECO:0000313" key="11">
    <source>
        <dbReference type="Proteomes" id="UP000189433"/>
    </source>
</evidence>
<dbReference type="InterPro" id="IPR038765">
    <property type="entry name" value="Papain-like_cys_pep_sf"/>
</dbReference>
<dbReference type="Pfam" id="PF14464">
    <property type="entry name" value="Prok-JAB"/>
    <property type="match status" value="1"/>
</dbReference>
<dbReference type="Proteomes" id="UP000189433">
    <property type="component" value="Unassembled WGS sequence"/>
</dbReference>
<evidence type="ECO:0000256" key="2">
    <source>
        <dbReference type="ARBA" id="ARBA00022670"/>
    </source>
</evidence>
<dbReference type="CDD" id="cd08073">
    <property type="entry name" value="MPN_NLPC_P60"/>
    <property type="match status" value="1"/>
</dbReference>
<reference evidence="10 11" key="1">
    <citation type="submission" date="2016-10" db="EMBL/GenBank/DDBJ databases">
        <title>Rodentibacter gen. nov. and new species.</title>
        <authorList>
            <person name="Christensen H."/>
        </authorList>
    </citation>
    <scope>NUCLEOTIDE SEQUENCE [LARGE SCALE GENOMIC DNA]</scope>
    <source>
        <strain evidence="10 11">CCUG17206</strain>
    </source>
</reference>
<dbReference type="PANTHER" id="PTHR34858:SF1">
    <property type="entry name" value="CYSO-CYSTEINE PEPTIDASE"/>
    <property type="match status" value="1"/>
</dbReference>
<sequence>MINENLKNEICRYAKSTEPHECCGFVVLKRGENQPHFLPCENVAEDKENHFEISPDDYLKSEEMGDILALVHSHPNGKPKLSQADLQTQLYSQLDFWLVCDGKIHVFPKIPLLIGREFEHGKMDCYTLYRDFYRLAGYEMAQYERDDDWWEDGFNLYLDNIEKEGFAQITDQHELQVGDVILIQVGADVPNHAAIYIGDQMVLHHAPKRLSKRDLYDGYWLKHTHSIWRFKEWSKLDFTVPLNSLALSLI</sequence>
<dbReference type="RefSeq" id="WP_077415625.1">
    <property type="nucleotide sequence ID" value="NZ_MLHI01000041.1"/>
</dbReference>
<evidence type="ECO:0000259" key="9">
    <source>
        <dbReference type="PROSITE" id="PS51935"/>
    </source>
</evidence>
<evidence type="ECO:0000259" key="8">
    <source>
        <dbReference type="PROSITE" id="PS50249"/>
    </source>
</evidence>
<evidence type="ECO:0000256" key="7">
    <source>
        <dbReference type="ARBA" id="ARBA00023049"/>
    </source>
</evidence>
<feature type="domain" description="MPN" evidence="8">
    <location>
        <begin position="1"/>
        <end position="129"/>
    </location>
</feature>
<protein>
    <submittedName>
        <fullName evidence="10">Phage tail protein</fullName>
    </submittedName>
</protein>
<dbReference type="AlphaFoldDB" id="A0A1V3INC8"/>
<dbReference type="InterPro" id="IPR037518">
    <property type="entry name" value="MPN"/>
</dbReference>
<evidence type="ECO:0000256" key="5">
    <source>
        <dbReference type="ARBA" id="ARBA00022807"/>
    </source>
</evidence>
<evidence type="ECO:0000256" key="6">
    <source>
        <dbReference type="ARBA" id="ARBA00022833"/>
    </source>
</evidence>
<accession>A0A1V3INC8</accession>
<keyword evidence="6" id="KW-0862">Zinc</keyword>
<dbReference type="Gene3D" id="3.90.1720.10">
    <property type="entry name" value="endopeptidase domain like (from Nostoc punctiforme)"/>
    <property type="match status" value="1"/>
</dbReference>
<keyword evidence="7" id="KW-0482">Metalloprotease</keyword>